<dbReference type="EMBL" id="AP008212">
    <property type="protein sequence ID" value="BAH93563.1"/>
    <property type="molecule type" value="Genomic_DNA"/>
</dbReference>
<feature type="compositionally biased region" description="Low complexity" evidence="1">
    <location>
        <begin position="117"/>
        <end position="129"/>
    </location>
</feature>
<sequence length="168" mass="18381">MTPVKTVTFLAVGRNASPSLEKLHAAWNRSATHGQCPRWLGIVRSWPGIVAATASHQPSTSNLTHGPYQSVTHPPRVSSFVRPMRLLRGAPVPQHRALSGGDNQKGLNAKKNDATRSFPSLSPSSSFVSCLREVGGNSLEDERRRRHPDLPQHLGDEEGDGGWRHTEE</sequence>
<reference evidence="3" key="2">
    <citation type="journal article" date="2008" name="Nucleic Acids Res.">
        <title>The rice annotation project database (RAP-DB): 2008 update.</title>
        <authorList>
            <consortium name="The rice annotation project (RAP)"/>
        </authorList>
    </citation>
    <scope>GENOME REANNOTATION</scope>
    <source>
        <strain evidence="3">cv. Nipponbare</strain>
    </source>
</reference>
<evidence type="ECO:0000313" key="2">
    <source>
        <dbReference type="EMBL" id="BAH93563.1"/>
    </source>
</evidence>
<feature type="region of interest" description="Disordered" evidence="1">
    <location>
        <begin position="93"/>
        <end position="168"/>
    </location>
</feature>
<gene>
    <name evidence="2" type="ordered locus">Os06g0539100</name>
</gene>
<evidence type="ECO:0000256" key="1">
    <source>
        <dbReference type="SAM" id="MobiDB-lite"/>
    </source>
</evidence>
<dbReference type="KEGG" id="dosa:Os06g0539100"/>
<dbReference type="Proteomes" id="UP000000763">
    <property type="component" value="Chromosome 6"/>
</dbReference>
<feature type="compositionally biased region" description="Basic and acidic residues" evidence="1">
    <location>
        <begin position="140"/>
        <end position="168"/>
    </location>
</feature>
<accession>C7J475</accession>
<reference evidence="2 3" key="1">
    <citation type="journal article" date="2005" name="Nature">
        <title>The map-based sequence of the rice genome.</title>
        <authorList>
            <consortium name="International rice genome sequencing project (IRGSP)"/>
            <person name="Matsumoto T."/>
            <person name="Wu J."/>
            <person name="Kanamori H."/>
            <person name="Katayose Y."/>
            <person name="Fujisawa M."/>
            <person name="Namiki N."/>
            <person name="Mizuno H."/>
            <person name="Yamamoto K."/>
            <person name="Antonio B.A."/>
            <person name="Baba T."/>
            <person name="Sakata K."/>
            <person name="Nagamura Y."/>
            <person name="Aoki H."/>
            <person name="Arikawa K."/>
            <person name="Arita K."/>
            <person name="Bito T."/>
            <person name="Chiden Y."/>
            <person name="Fujitsuka N."/>
            <person name="Fukunaka R."/>
            <person name="Hamada M."/>
            <person name="Harada C."/>
            <person name="Hayashi A."/>
            <person name="Hijishita S."/>
            <person name="Honda M."/>
            <person name="Hosokawa S."/>
            <person name="Ichikawa Y."/>
            <person name="Idonuma A."/>
            <person name="Iijima M."/>
            <person name="Ikeda M."/>
            <person name="Ikeno M."/>
            <person name="Ito K."/>
            <person name="Ito S."/>
            <person name="Ito T."/>
            <person name="Ito Y."/>
            <person name="Ito Y."/>
            <person name="Iwabuchi A."/>
            <person name="Kamiya K."/>
            <person name="Karasawa W."/>
            <person name="Kurita K."/>
            <person name="Katagiri S."/>
            <person name="Kikuta A."/>
            <person name="Kobayashi H."/>
            <person name="Kobayashi N."/>
            <person name="Machita K."/>
            <person name="Maehara T."/>
            <person name="Masukawa M."/>
            <person name="Mizubayashi T."/>
            <person name="Mukai Y."/>
            <person name="Nagasaki H."/>
            <person name="Nagata Y."/>
            <person name="Naito S."/>
            <person name="Nakashima M."/>
            <person name="Nakama Y."/>
            <person name="Nakamichi Y."/>
            <person name="Nakamura M."/>
            <person name="Meguro A."/>
            <person name="Negishi M."/>
            <person name="Ohta I."/>
            <person name="Ohta T."/>
            <person name="Okamoto M."/>
            <person name="Ono N."/>
            <person name="Saji S."/>
            <person name="Sakaguchi M."/>
            <person name="Sakai K."/>
            <person name="Shibata M."/>
            <person name="Shimokawa T."/>
            <person name="Song J."/>
            <person name="Takazaki Y."/>
            <person name="Terasawa K."/>
            <person name="Tsugane M."/>
            <person name="Tsuji K."/>
            <person name="Ueda S."/>
            <person name="Waki K."/>
            <person name="Yamagata H."/>
            <person name="Yamamoto M."/>
            <person name="Yamamoto S."/>
            <person name="Yamane H."/>
            <person name="Yoshiki S."/>
            <person name="Yoshihara R."/>
            <person name="Yukawa K."/>
            <person name="Zhong H."/>
            <person name="Yano M."/>
            <person name="Yuan Q."/>
            <person name="Ouyang S."/>
            <person name="Liu J."/>
            <person name="Jones K.M."/>
            <person name="Gansberger K."/>
            <person name="Moffat K."/>
            <person name="Hill J."/>
            <person name="Bera J."/>
            <person name="Fadrosh D."/>
            <person name="Jin S."/>
            <person name="Johri S."/>
            <person name="Kim M."/>
            <person name="Overton L."/>
            <person name="Reardon M."/>
            <person name="Tsitrin T."/>
            <person name="Vuong H."/>
            <person name="Weaver B."/>
            <person name="Ciecko A."/>
            <person name="Tallon L."/>
            <person name="Jackson J."/>
            <person name="Pai G."/>
            <person name="Aken S.V."/>
            <person name="Utterback T."/>
            <person name="Reidmuller S."/>
            <person name="Feldblyum T."/>
            <person name="Hsiao J."/>
            <person name="Zismann V."/>
            <person name="Iobst S."/>
            <person name="de Vazeille A.R."/>
            <person name="Buell C.R."/>
            <person name="Ying K."/>
            <person name="Li Y."/>
            <person name="Lu T."/>
            <person name="Huang Y."/>
            <person name="Zhao Q."/>
            <person name="Feng Q."/>
            <person name="Zhang L."/>
            <person name="Zhu J."/>
            <person name="Weng Q."/>
            <person name="Mu J."/>
            <person name="Lu Y."/>
            <person name="Fan D."/>
            <person name="Liu Y."/>
            <person name="Guan J."/>
            <person name="Zhang Y."/>
            <person name="Yu S."/>
            <person name="Liu X."/>
            <person name="Zhang Y."/>
            <person name="Hong G."/>
            <person name="Han B."/>
            <person name="Choisne N."/>
            <person name="Demange N."/>
            <person name="Orjeda G."/>
            <person name="Samain S."/>
            <person name="Cattolico L."/>
            <person name="Pelletier E."/>
            <person name="Couloux A."/>
            <person name="Segurens B."/>
            <person name="Wincker P."/>
            <person name="D'Hont A."/>
            <person name="Scarpelli C."/>
            <person name="Weissenbach J."/>
            <person name="Salanoubat M."/>
            <person name="Quetier F."/>
            <person name="Yu Y."/>
            <person name="Kim H.R."/>
            <person name="Rambo T."/>
            <person name="Currie J."/>
            <person name="Collura K."/>
            <person name="Luo M."/>
            <person name="Yang T."/>
            <person name="Ammiraju J.S.S."/>
            <person name="Engler F."/>
            <person name="Soderlund C."/>
            <person name="Wing R.A."/>
            <person name="Palmer L.E."/>
            <person name="de la Bastide M."/>
            <person name="Spiegel L."/>
            <person name="Nascimento L."/>
            <person name="Zutavern T."/>
            <person name="O'Shaughnessy A."/>
            <person name="Dike S."/>
            <person name="Dedhia N."/>
            <person name="Preston R."/>
            <person name="Balija V."/>
            <person name="McCombie W.R."/>
            <person name="Chow T."/>
            <person name="Chen H."/>
            <person name="Chung M."/>
            <person name="Chen C."/>
            <person name="Shaw J."/>
            <person name="Wu H."/>
            <person name="Hsiao K."/>
            <person name="Chao Y."/>
            <person name="Chu M."/>
            <person name="Cheng C."/>
            <person name="Hour A."/>
            <person name="Lee P."/>
            <person name="Lin S."/>
            <person name="Lin Y."/>
            <person name="Liou J."/>
            <person name="Liu S."/>
            <person name="Hsing Y."/>
            <person name="Raghuvanshi S."/>
            <person name="Mohanty A."/>
            <person name="Bharti A.K."/>
            <person name="Gaur A."/>
            <person name="Gupta V."/>
            <person name="Kumar D."/>
            <person name="Ravi V."/>
            <person name="Vij S."/>
            <person name="Kapur A."/>
            <person name="Khurana P."/>
            <person name="Khurana P."/>
            <person name="Khurana J.P."/>
            <person name="Tyagi A.K."/>
            <person name="Gaikwad K."/>
            <person name="Singh A."/>
            <person name="Dalal V."/>
            <person name="Srivastava S."/>
            <person name="Dixit A."/>
            <person name="Pal A.K."/>
            <person name="Ghazi I.A."/>
            <person name="Yadav M."/>
            <person name="Pandit A."/>
            <person name="Bhargava A."/>
            <person name="Sureshbabu K."/>
            <person name="Batra K."/>
            <person name="Sharma T.R."/>
            <person name="Mohapatra T."/>
            <person name="Singh N.K."/>
            <person name="Messing J."/>
            <person name="Nelson A.B."/>
            <person name="Fuks G."/>
            <person name="Kavchok S."/>
            <person name="Keizer G."/>
            <person name="Linton E."/>
            <person name="Llaca V."/>
            <person name="Song R."/>
            <person name="Tanyolac B."/>
            <person name="Young S."/>
            <person name="Ho-Il K."/>
            <person name="Hahn J.H."/>
            <person name="Sangsakoo G."/>
            <person name="Vanavichit A."/>
            <person name="de Mattos Luiz.A.T."/>
            <person name="Zimmer P.D."/>
            <person name="Malone G."/>
            <person name="Dellagostin O."/>
            <person name="de Oliveira A.C."/>
            <person name="Bevan M."/>
            <person name="Bancroft I."/>
            <person name="Minx P."/>
            <person name="Cordum H."/>
            <person name="Wilson R."/>
            <person name="Cheng Z."/>
            <person name="Jin W."/>
            <person name="Jiang J."/>
            <person name="Leong S.A."/>
            <person name="Iwama H."/>
            <person name="Gojobori T."/>
            <person name="Itoh T."/>
            <person name="Niimura Y."/>
            <person name="Fujii Y."/>
            <person name="Habara T."/>
            <person name="Sakai H."/>
            <person name="Sato Y."/>
            <person name="Wilson G."/>
            <person name="Kumar K."/>
            <person name="McCouch S."/>
            <person name="Juretic N."/>
            <person name="Hoen D."/>
            <person name="Wright S."/>
            <person name="Bruskiewich R."/>
            <person name="Bureau T."/>
            <person name="Miyao A."/>
            <person name="Hirochika H."/>
            <person name="Nishikawa T."/>
            <person name="Kadowaki K."/>
            <person name="Sugiura M."/>
            <person name="Burr B."/>
            <person name="Sasaki T."/>
        </authorList>
    </citation>
    <scope>NUCLEOTIDE SEQUENCE [LARGE SCALE GENOMIC DNA]</scope>
    <source>
        <strain evidence="3">cv. Nipponbare</strain>
    </source>
</reference>
<proteinExistence type="predicted"/>
<protein>
    <submittedName>
        <fullName evidence="2">Os06g0539100 protein</fullName>
    </submittedName>
</protein>
<dbReference type="AlphaFoldDB" id="C7J475"/>
<name>C7J475_ORYSJ</name>
<dbReference type="HOGENOM" id="CLU_2516326_0_0_1"/>
<evidence type="ECO:0000313" key="3">
    <source>
        <dbReference type="Proteomes" id="UP000000763"/>
    </source>
</evidence>
<organism evidence="2 3">
    <name type="scientific">Oryza sativa subsp. japonica</name>
    <name type="common">Rice</name>
    <dbReference type="NCBI Taxonomy" id="39947"/>
    <lineage>
        <taxon>Eukaryota</taxon>
        <taxon>Viridiplantae</taxon>
        <taxon>Streptophyta</taxon>
        <taxon>Embryophyta</taxon>
        <taxon>Tracheophyta</taxon>
        <taxon>Spermatophyta</taxon>
        <taxon>Magnoliopsida</taxon>
        <taxon>Liliopsida</taxon>
        <taxon>Poales</taxon>
        <taxon>Poaceae</taxon>
        <taxon>BOP clade</taxon>
        <taxon>Oryzoideae</taxon>
        <taxon>Oryzeae</taxon>
        <taxon>Oryzinae</taxon>
        <taxon>Oryza</taxon>
        <taxon>Oryza sativa</taxon>
    </lineage>
</organism>